<accession>A0ABT9Q6E8</accession>
<evidence type="ECO:0000313" key="6">
    <source>
        <dbReference type="Proteomes" id="UP001225356"/>
    </source>
</evidence>
<evidence type="ECO:0000256" key="2">
    <source>
        <dbReference type="ARBA" id="ARBA00022598"/>
    </source>
</evidence>
<dbReference type="InterPro" id="IPR025110">
    <property type="entry name" value="AMP-bd_C"/>
</dbReference>
<dbReference type="InterPro" id="IPR042099">
    <property type="entry name" value="ANL_N_sf"/>
</dbReference>
<dbReference type="PROSITE" id="PS00455">
    <property type="entry name" value="AMP_BINDING"/>
    <property type="match status" value="1"/>
</dbReference>
<dbReference type="EMBL" id="JAUSQU010000001">
    <property type="protein sequence ID" value="MDP9842327.1"/>
    <property type="molecule type" value="Genomic_DNA"/>
</dbReference>
<dbReference type="Pfam" id="PF13193">
    <property type="entry name" value="AMP-binding_C"/>
    <property type="match status" value="1"/>
</dbReference>
<feature type="domain" description="AMP-dependent synthetase/ligase" evidence="3">
    <location>
        <begin position="13"/>
        <end position="378"/>
    </location>
</feature>
<comment type="caution">
    <text evidence="5">The sequence shown here is derived from an EMBL/GenBank/DDBJ whole genome shotgun (WGS) entry which is preliminary data.</text>
</comment>
<dbReference type="Pfam" id="PF00501">
    <property type="entry name" value="AMP-binding"/>
    <property type="match status" value="1"/>
</dbReference>
<comment type="similarity">
    <text evidence="1">Belongs to the ATP-dependent AMP-binding enzyme family.</text>
</comment>
<dbReference type="SUPFAM" id="SSF56801">
    <property type="entry name" value="Acetyl-CoA synthetase-like"/>
    <property type="match status" value="1"/>
</dbReference>
<name>A0ABT9Q6E8_9ACTN</name>
<dbReference type="PANTHER" id="PTHR43201">
    <property type="entry name" value="ACYL-COA SYNTHETASE"/>
    <property type="match status" value="1"/>
</dbReference>
<keyword evidence="6" id="KW-1185">Reference proteome</keyword>
<evidence type="ECO:0000256" key="1">
    <source>
        <dbReference type="ARBA" id="ARBA00006432"/>
    </source>
</evidence>
<dbReference type="RefSeq" id="WP_307556248.1">
    <property type="nucleotide sequence ID" value="NZ_JAUSQU010000001.1"/>
</dbReference>
<feature type="domain" description="AMP-binding enzyme C-terminal" evidence="4">
    <location>
        <begin position="428"/>
        <end position="505"/>
    </location>
</feature>
<dbReference type="GO" id="GO:0016874">
    <property type="term" value="F:ligase activity"/>
    <property type="evidence" value="ECO:0007669"/>
    <property type="project" value="UniProtKB-KW"/>
</dbReference>
<gene>
    <name evidence="5" type="ORF">J2853_001538</name>
</gene>
<dbReference type="InterPro" id="IPR045851">
    <property type="entry name" value="AMP-bd_C_sf"/>
</dbReference>
<reference evidence="5 6" key="1">
    <citation type="submission" date="2023-07" db="EMBL/GenBank/DDBJ databases">
        <title>Sequencing the genomes of 1000 actinobacteria strains.</title>
        <authorList>
            <person name="Klenk H.-P."/>
        </authorList>
    </citation>
    <scope>NUCLEOTIDE SEQUENCE [LARGE SCALE GENOMIC DNA]</scope>
    <source>
        <strain evidence="5 6">DSM 46740</strain>
    </source>
</reference>
<evidence type="ECO:0000259" key="4">
    <source>
        <dbReference type="Pfam" id="PF13193"/>
    </source>
</evidence>
<evidence type="ECO:0000313" key="5">
    <source>
        <dbReference type="EMBL" id="MDP9842327.1"/>
    </source>
</evidence>
<protein>
    <submittedName>
        <fullName evidence="5">Acyl-CoA synthetase (AMP-forming)/AMP-acid ligase II</fullName>
    </submittedName>
</protein>
<dbReference type="PANTHER" id="PTHR43201:SF5">
    <property type="entry name" value="MEDIUM-CHAIN ACYL-COA LIGASE ACSF2, MITOCHONDRIAL"/>
    <property type="match status" value="1"/>
</dbReference>
<organism evidence="5 6">
    <name type="scientific">Streptosporangium lutulentum</name>
    <dbReference type="NCBI Taxonomy" id="1461250"/>
    <lineage>
        <taxon>Bacteria</taxon>
        <taxon>Bacillati</taxon>
        <taxon>Actinomycetota</taxon>
        <taxon>Actinomycetes</taxon>
        <taxon>Streptosporangiales</taxon>
        <taxon>Streptosporangiaceae</taxon>
        <taxon>Streptosporangium</taxon>
    </lineage>
</organism>
<evidence type="ECO:0000259" key="3">
    <source>
        <dbReference type="Pfam" id="PF00501"/>
    </source>
</evidence>
<sequence length="519" mass="57789">MSRLLNVGEVLTANARFFPERLGVRDLERAMTFSRWNARSCRLANALLGLGLRKGDRLAVLAYNCLEWAEIYAATAKAGLVAVPVNFRLLGPEIRYIVENCEAGALIVQDELVGSIEEIRPELSIAPRNYIRFGRSECPPGYRDYEGFLAEARESEPCVPVRPEDPWTLMYTSGTTGNPKGAIRSHRGSALLSFTTEIEMGIHRNDDALLVMPMFHANSLFFFSAFTYCGAACSIYSRNSFDPEHLVRTLAEKGSTFTSLVPTHYIMMLGLSPSVRRKYNVDGVGKLMISSAPASRETKLETMEFFRRSGLFELYGSTEAGIVTMLHPDEQFAKLGSVGRECVGSAPVRLLDRDGEEVADGDVGELYSCNPHTFDGYWRLPEKTREAFRGEYCTVGDMARRDADGYIHLVDRKSNMIISGGENIYPSEVEALLRSNPKVKDVAVIGAPDRKWGERVHAVVILRDGVSSSPDELLGWCKNRIAGYKRPRSLSIIREEEMPRTATGKVLHRELKARHAASA</sequence>
<proteinExistence type="inferred from homology"/>
<dbReference type="InterPro" id="IPR020845">
    <property type="entry name" value="AMP-binding_CS"/>
</dbReference>
<dbReference type="InterPro" id="IPR000873">
    <property type="entry name" value="AMP-dep_synth/lig_dom"/>
</dbReference>
<keyword evidence="2 5" id="KW-0436">Ligase</keyword>
<dbReference type="Gene3D" id="3.30.300.30">
    <property type="match status" value="1"/>
</dbReference>
<dbReference type="Gene3D" id="3.40.50.12780">
    <property type="entry name" value="N-terminal domain of ligase-like"/>
    <property type="match status" value="1"/>
</dbReference>
<dbReference type="Proteomes" id="UP001225356">
    <property type="component" value="Unassembled WGS sequence"/>
</dbReference>